<dbReference type="Gene3D" id="3.30.70.100">
    <property type="match status" value="1"/>
</dbReference>
<sequence length="95" mass="10909">MVSFTVRMKFEHEDQAEIAAILRKLTEETRKEEGCISYIPHFVEGEPCTVLLYEQYVDEAALDHHRASAHFQKYAAGGLYQKMLGREMEDLAAIC</sequence>
<dbReference type="InterPro" id="IPR011008">
    <property type="entry name" value="Dimeric_a/b-barrel"/>
</dbReference>
<dbReference type="EMBL" id="BMJB01000001">
    <property type="protein sequence ID" value="GGA69038.1"/>
    <property type="molecule type" value="Genomic_DNA"/>
</dbReference>
<dbReference type="SUPFAM" id="SSF54909">
    <property type="entry name" value="Dimeric alpha+beta barrel"/>
    <property type="match status" value="1"/>
</dbReference>
<organism evidence="2 3">
    <name type="scientific">Edaphobacter acidisoli</name>
    <dbReference type="NCBI Taxonomy" id="2040573"/>
    <lineage>
        <taxon>Bacteria</taxon>
        <taxon>Pseudomonadati</taxon>
        <taxon>Acidobacteriota</taxon>
        <taxon>Terriglobia</taxon>
        <taxon>Terriglobales</taxon>
        <taxon>Acidobacteriaceae</taxon>
        <taxon>Edaphobacter</taxon>
    </lineage>
</organism>
<evidence type="ECO:0000259" key="1">
    <source>
        <dbReference type="PROSITE" id="PS51725"/>
    </source>
</evidence>
<proteinExistence type="predicted"/>
<evidence type="ECO:0000313" key="3">
    <source>
        <dbReference type="Proteomes" id="UP000648801"/>
    </source>
</evidence>
<evidence type="ECO:0000313" key="2">
    <source>
        <dbReference type="EMBL" id="GGA69038.1"/>
    </source>
</evidence>
<dbReference type="Proteomes" id="UP000648801">
    <property type="component" value="Unassembled WGS sequence"/>
</dbReference>
<dbReference type="InterPro" id="IPR050744">
    <property type="entry name" value="AI-2_Isomerase_LsrG"/>
</dbReference>
<dbReference type="GO" id="GO:0003824">
    <property type="term" value="F:catalytic activity"/>
    <property type="evidence" value="ECO:0007669"/>
    <property type="project" value="TreeGrafter"/>
</dbReference>
<dbReference type="PANTHER" id="PTHR33336:SF15">
    <property type="entry name" value="ABM DOMAIN-CONTAINING PROTEIN"/>
    <property type="match status" value="1"/>
</dbReference>
<dbReference type="Pfam" id="PF03992">
    <property type="entry name" value="ABM"/>
    <property type="match status" value="1"/>
</dbReference>
<comment type="caution">
    <text evidence="2">The sequence shown here is derived from an EMBL/GenBank/DDBJ whole genome shotgun (WGS) entry which is preliminary data.</text>
</comment>
<dbReference type="AlphaFoldDB" id="A0A916RSH7"/>
<feature type="domain" description="ABM" evidence="1">
    <location>
        <begin position="1"/>
        <end position="91"/>
    </location>
</feature>
<gene>
    <name evidence="2" type="ORF">GCM10011507_20640</name>
</gene>
<keyword evidence="3" id="KW-1185">Reference proteome</keyword>
<reference evidence="2" key="2">
    <citation type="submission" date="2020-09" db="EMBL/GenBank/DDBJ databases">
        <authorList>
            <person name="Sun Q."/>
            <person name="Zhou Y."/>
        </authorList>
    </citation>
    <scope>NUCLEOTIDE SEQUENCE</scope>
    <source>
        <strain evidence="2">CGMCC 1.15447</strain>
    </source>
</reference>
<dbReference type="PROSITE" id="PS51725">
    <property type="entry name" value="ABM"/>
    <property type="match status" value="1"/>
</dbReference>
<dbReference type="InterPro" id="IPR007138">
    <property type="entry name" value="ABM_dom"/>
</dbReference>
<protein>
    <recommendedName>
        <fullName evidence="1">ABM domain-containing protein</fullName>
    </recommendedName>
</protein>
<dbReference type="PANTHER" id="PTHR33336">
    <property type="entry name" value="QUINOL MONOOXYGENASE YGIN-RELATED"/>
    <property type="match status" value="1"/>
</dbReference>
<dbReference type="RefSeq" id="WP_188759212.1">
    <property type="nucleotide sequence ID" value="NZ_BMJB01000001.1"/>
</dbReference>
<reference evidence="2" key="1">
    <citation type="journal article" date="2014" name="Int. J. Syst. Evol. Microbiol.">
        <title>Complete genome sequence of Corynebacterium casei LMG S-19264T (=DSM 44701T), isolated from a smear-ripened cheese.</title>
        <authorList>
            <consortium name="US DOE Joint Genome Institute (JGI-PGF)"/>
            <person name="Walter F."/>
            <person name="Albersmeier A."/>
            <person name="Kalinowski J."/>
            <person name="Ruckert C."/>
        </authorList>
    </citation>
    <scope>NUCLEOTIDE SEQUENCE</scope>
    <source>
        <strain evidence="2">CGMCC 1.15447</strain>
    </source>
</reference>
<accession>A0A916RSH7</accession>
<name>A0A916RSH7_9BACT</name>